<dbReference type="GO" id="GO:0046785">
    <property type="term" value="P:microtubule polymerization"/>
    <property type="evidence" value="ECO:0007669"/>
    <property type="project" value="InterPro"/>
</dbReference>
<keyword evidence="4" id="KW-1185">Reference proteome</keyword>
<feature type="region of interest" description="Disordered" evidence="2">
    <location>
        <begin position="111"/>
        <end position="151"/>
    </location>
</feature>
<comment type="similarity">
    <text evidence="1">Belongs to the TPPP family.</text>
</comment>
<organism evidence="3 4">
    <name type="scientific">Magallana gigas</name>
    <name type="common">Pacific oyster</name>
    <name type="synonym">Crassostrea gigas</name>
    <dbReference type="NCBI Taxonomy" id="29159"/>
    <lineage>
        <taxon>Eukaryota</taxon>
        <taxon>Metazoa</taxon>
        <taxon>Spiralia</taxon>
        <taxon>Lophotrochozoa</taxon>
        <taxon>Mollusca</taxon>
        <taxon>Bivalvia</taxon>
        <taxon>Autobranchia</taxon>
        <taxon>Pteriomorphia</taxon>
        <taxon>Ostreida</taxon>
        <taxon>Ostreoidea</taxon>
        <taxon>Ostreidae</taxon>
        <taxon>Magallana</taxon>
    </lineage>
</organism>
<dbReference type="EnsemblMetazoa" id="G3391.6">
    <property type="protein sequence ID" value="G3391.6:cds"/>
    <property type="gene ID" value="G3391"/>
</dbReference>
<evidence type="ECO:0000256" key="2">
    <source>
        <dbReference type="SAM" id="MobiDB-lite"/>
    </source>
</evidence>
<sequence>MASSDDYDYDALVEKMKAFALTQTKNASKMDSKTVGKLAKECWPKALQPRIDSSVFPKVMDKTTKLKTKEFKKHEKFLADKVIASDLGIKKTAISKTGGVDKMTDASKYTGAHKERFDDSGKGKGAAGRSDKAENTGYVGNYKGQGTFDKK</sequence>
<dbReference type="Proteomes" id="UP000005408">
    <property type="component" value="Unassembled WGS sequence"/>
</dbReference>
<feature type="compositionally biased region" description="Basic and acidic residues" evidence="2">
    <location>
        <begin position="112"/>
        <end position="122"/>
    </location>
</feature>
<evidence type="ECO:0000313" key="4">
    <source>
        <dbReference type="Proteomes" id="UP000005408"/>
    </source>
</evidence>
<reference evidence="3" key="1">
    <citation type="submission" date="2022-08" db="UniProtKB">
        <authorList>
            <consortium name="EnsemblMetazoa"/>
        </authorList>
    </citation>
    <scope>IDENTIFICATION</scope>
    <source>
        <strain evidence="3">05x7-T-G4-1.051#20</strain>
    </source>
</reference>
<protein>
    <recommendedName>
        <fullName evidence="5">TPPP family protein C32E8.3</fullName>
    </recommendedName>
</protein>
<dbReference type="PANTHER" id="PTHR12932:SF9">
    <property type="entry name" value="TUBULIN POLYMERIZATION-PROMOTING PROTEIN HOMOLOG"/>
    <property type="match status" value="1"/>
</dbReference>
<dbReference type="Pfam" id="PF05517">
    <property type="entry name" value="p25-alpha"/>
    <property type="match status" value="1"/>
</dbReference>
<name>A0A8W8MME7_MAGGI</name>
<dbReference type="SUPFAM" id="SSF47473">
    <property type="entry name" value="EF-hand"/>
    <property type="match status" value="1"/>
</dbReference>
<dbReference type="InterPro" id="IPR008907">
    <property type="entry name" value="TPP/p25"/>
</dbReference>
<dbReference type="GO" id="GO:0032273">
    <property type="term" value="P:positive regulation of protein polymerization"/>
    <property type="evidence" value="ECO:0007669"/>
    <property type="project" value="TreeGrafter"/>
</dbReference>
<dbReference type="GO" id="GO:0015631">
    <property type="term" value="F:tubulin binding"/>
    <property type="evidence" value="ECO:0007669"/>
    <property type="project" value="InterPro"/>
</dbReference>
<dbReference type="AlphaFoldDB" id="A0A8W8MME7"/>
<dbReference type="InterPro" id="IPR011992">
    <property type="entry name" value="EF-hand-dom_pair"/>
</dbReference>
<evidence type="ECO:0000313" key="3">
    <source>
        <dbReference type="EnsemblMetazoa" id="G3391.6:cds"/>
    </source>
</evidence>
<accession>A0A8W8MME7</accession>
<dbReference type="GO" id="GO:0005874">
    <property type="term" value="C:microtubule"/>
    <property type="evidence" value="ECO:0007669"/>
    <property type="project" value="TreeGrafter"/>
</dbReference>
<evidence type="ECO:0008006" key="5">
    <source>
        <dbReference type="Google" id="ProtNLM"/>
    </source>
</evidence>
<evidence type="ECO:0000256" key="1">
    <source>
        <dbReference type="ARBA" id="ARBA00010994"/>
    </source>
</evidence>
<dbReference type="GO" id="GO:0001578">
    <property type="term" value="P:microtubule bundle formation"/>
    <property type="evidence" value="ECO:0007669"/>
    <property type="project" value="TreeGrafter"/>
</dbReference>
<dbReference type="PANTHER" id="PTHR12932">
    <property type="entry name" value="P25 ALPHA-RELATED"/>
    <property type="match status" value="1"/>
</dbReference>
<proteinExistence type="inferred from homology"/>